<evidence type="ECO:0000256" key="1">
    <source>
        <dbReference type="SAM" id="MobiDB-lite"/>
    </source>
</evidence>
<sequence length="314" mass="32507">MACPFPGSRSNGTGSDMGKTWNGSGRISGKADALAALQRVNETARSRGNLALVPQPVTTGDQASVQGDVTGVLPCDFRLQPLLPWPGGLRKGATVAAVGSTSLLMLLLAGAMRDTGSWGAVVGAPMFGGQAAAEAGIPVDRLALVPEPGPDWPQIVSALIDGVDVVAVQPPPGAAEGVLKSLSARARQKGCVLLPTKPWAGAELTLDVTGRHWHGLGNGRGRLRHCELDVQATGRGRAVRPKRATITVAGEPIPPIVVPPAPPRPVEPVVADTGRWAHLEPSPLPADPWAGLTRTSYTAPNRSRRDRSAGNVTT</sequence>
<gene>
    <name evidence="2" type="ordered locus">AMIS_19850</name>
</gene>
<dbReference type="AlphaFoldDB" id="I0H2G8"/>
<dbReference type="HOGENOM" id="CLU_884631_0_0_11"/>
<protein>
    <submittedName>
        <fullName evidence="2">Uncharacterized protein</fullName>
    </submittedName>
</protein>
<keyword evidence="3" id="KW-1185">Reference proteome</keyword>
<proteinExistence type="predicted"/>
<organism evidence="2 3">
    <name type="scientific">Actinoplanes missouriensis (strain ATCC 14538 / DSM 43046 / CBS 188.64 / JCM 3121 / NBRC 102363 / NCIMB 12654 / NRRL B-3342 / UNCC 431)</name>
    <dbReference type="NCBI Taxonomy" id="512565"/>
    <lineage>
        <taxon>Bacteria</taxon>
        <taxon>Bacillati</taxon>
        <taxon>Actinomycetota</taxon>
        <taxon>Actinomycetes</taxon>
        <taxon>Micromonosporales</taxon>
        <taxon>Micromonosporaceae</taxon>
        <taxon>Actinoplanes</taxon>
    </lineage>
</organism>
<reference evidence="2 3" key="1">
    <citation type="submission" date="2012-02" db="EMBL/GenBank/DDBJ databases">
        <title>Complete genome sequence of Actinoplanes missouriensis 431 (= NBRC 102363).</title>
        <authorList>
            <person name="Ohnishi Y."/>
            <person name="Ishikawa J."/>
            <person name="Sekine M."/>
            <person name="Hosoyama A."/>
            <person name="Harada T."/>
            <person name="Narita H."/>
            <person name="Hata T."/>
            <person name="Konno Y."/>
            <person name="Tutikane K."/>
            <person name="Fujita N."/>
            <person name="Horinouchi S."/>
            <person name="Hayakawa M."/>
        </authorList>
    </citation>
    <scope>NUCLEOTIDE SEQUENCE [LARGE SCALE GENOMIC DNA]</scope>
    <source>
        <strain evidence="3">ATCC 14538 / DSM 43046 / CBS 188.64 / JCM 3121 / NBRC 102363 / NCIMB 12654 / NRRL B-3342 / UNCC 431</strain>
    </source>
</reference>
<evidence type="ECO:0000313" key="2">
    <source>
        <dbReference type="EMBL" id="BAL87205.1"/>
    </source>
</evidence>
<dbReference type="Proteomes" id="UP000007882">
    <property type="component" value="Chromosome"/>
</dbReference>
<dbReference type="eggNOG" id="COG4544">
    <property type="taxonomic scope" value="Bacteria"/>
</dbReference>
<dbReference type="EMBL" id="AP012319">
    <property type="protein sequence ID" value="BAL87205.1"/>
    <property type="molecule type" value="Genomic_DNA"/>
</dbReference>
<evidence type="ECO:0000313" key="3">
    <source>
        <dbReference type="Proteomes" id="UP000007882"/>
    </source>
</evidence>
<dbReference type="PATRIC" id="fig|512565.3.peg.1991"/>
<dbReference type="STRING" id="512565.AMIS_19850"/>
<dbReference type="KEGG" id="ams:AMIS_19850"/>
<feature type="region of interest" description="Disordered" evidence="1">
    <location>
        <begin position="279"/>
        <end position="314"/>
    </location>
</feature>
<accession>I0H2G8</accession>
<name>I0H2G8_ACTM4</name>
<feature type="region of interest" description="Disordered" evidence="1">
    <location>
        <begin position="1"/>
        <end position="23"/>
    </location>
</feature>